<keyword evidence="6 8" id="KW-0234">DNA repair</keyword>
<accession>A0A2Z3HP37</accession>
<evidence type="ECO:0000313" key="12">
    <source>
        <dbReference type="Proteomes" id="UP000247763"/>
    </source>
</evidence>
<evidence type="ECO:0000256" key="8">
    <source>
        <dbReference type="HAMAP-Rule" id="MF_00772"/>
    </source>
</evidence>
<dbReference type="EMBL" id="CP029479">
    <property type="protein sequence ID" value="AWM77052.1"/>
    <property type="molecule type" value="Genomic_DNA"/>
</dbReference>
<feature type="domain" description="Methylguanine DNA methyltransferase ribonuclease-like" evidence="10">
    <location>
        <begin position="8"/>
        <end position="82"/>
    </location>
</feature>
<evidence type="ECO:0000259" key="10">
    <source>
        <dbReference type="Pfam" id="PF02870"/>
    </source>
</evidence>
<keyword evidence="4 8" id="KW-0808">Transferase</keyword>
<keyword evidence="8" id="KW-0963">Cytoplasm</keyword>
<comment type="miscellaneous">
    <text evidence="8">This enzyme catalyzes only one turnover and therefore is not strictly catalytic. According to one definition, an enzyme is a biocatalyst that acts repeatedly and over many reaction cycles.</text>
</comment>
<dbReference type="InterPro" id="IPR036631">
    <property type="entry name" value="MGMT_N_sf"/>
</dbReference>
<evidence type="ECO:0000256" key="1">
    <source>
        <dbReference type="ARBA" id="ARBA00001286"/>
    </source>
</evidence>
<evidence type="ECO:0000256" key="6">
    <source>
        <dbReference type="ARBA" id="ARBA00023204"/>
    </source>
</evidence>
<evidence type="ECO:0000256" key="2">
    <source>
        <dbReference type="ARBA" id="ARBA00008711"/>
    </source>
</evidence>
<dbReference type="GO" id="GO:0032259">
    <property type="term" value="P:methylation"/>
    <property type="evidence" value="ECO:0007669"/>
    <property type="project" value="UniProtKB-KW"/>
</dbReference>
<dbReference type="CDD" id="cd06445">
    <property type="entry name" value="ATase"/>
    <property type="match status" value="1"/>
</dbReference>
<dbReference type="Pfam" id="PF02870">
    <property type="entry name" value="Methyltransf_1N"/>
    <property type="match status" value="1"/>
</dbReference>
<evidence type="ECO:0000256" key="3">
    <source>
        <dbReference type="ARBA" id="ARBA00022603"/>
    </source>
</evidence>
<sequence length="175" mass="17762">MAGPELIRAVLPSPLGDLVVIADAGGGLHGLDFAGDDGRLDRLVARYWPGARVKAGEAPAAVASALSAYFAGDLQALDSLEVAEGGTAFQRQVWAALRRIPAGAAWSYADLAREVGRPAAVRAVGQANGANPVGLVQPCHRVVASGGGLGGYAGGLERKSWLLAHEGAGLQVHPA</sequence>
<dbReference type="GO" id="GO:0006307">
    <property type="term" value="P:DNA alkylation repair"/>
    <property type="evidence" value="ECO:0007669"/>
    <property type="project" value="UniProtKB-UniRule"/>
</dbReference>
<dbReference type="Proteomes" id="UP000247763">
    <property type="component" value="Chromosome"/>
</dbReference>
<dbReference type="SUPFAM" id="SSF53155">
    <property type="entry name" value="Methylated DNA-protein cysteine methyltransferase domain"/>
    <property type="match status" value="1"/>
</dbReference>
<evidence type="ECO:0000259" key="9">
    <source>
        <dbReference type="Pfam" id="PF01035"/>
    </source>
</evidence>
<protein>
    <recommendedName>
        <fullName evidence="8">Methylated-DNA--protein-cysteine methyltransferase</fullName>
        <ecNumber evidence="8">2.1.1.63</ecNumber>
    </recommendedName>
    <alternativeName>
        <fullName evidence="8">6-O-methylguanine-DNA methyltransferase</fullName>
        <shortName evidence="8">MGMT</shortName>
    </alternativeName>
    <alternativeName>
        <fullName evidence="8">O-6-methylguanine-DNA-alkyltransferase</fullName>
    </alternativeName>
</protein>
<evidence type="ECO:0000256" key="4">
    <source>
        <dbReference type="ARBA" id="ARBA00022679"/>
    </source>
</evidence>
<dbReference type="RefSeq" id="WP_110449621.1">
    <property type="nucleotide sequence ID" value="NZ_CP029479.1"/>
</dbReference>
<dbReference type="HAMAP" id="MF_00772">
    <property type="entry name" value="OGT"/>
    <property type="match status" value="1"/>
</dbReference>
<comment type="catalytic activity">
    <reaction evidence="1 8">
        <text>a 4-O-methyl-thymidine in DNA + L-cysteinyl-[protein] = a thymidine in DNA + S-methyl-L-cysteinyl-[protein]</text>
        <dbReference type="Rhea" id="RHEA:53428"/>
        <dbReference type="Rhea" id="RHEA-COMP:10131"/>
        <dbReference type="Rhea" id="RHEA-COMP:10132"/>
        <dbReference type="Rhea" id="RHEA-COMP:13555"/>
        <dbReference type="Rhea" id="RHEA-COMP:13556"/>
        <dbReference type="ChEBI" id="CHEBI:29950"/>
        <dbReference type="ChEBI" id="CHEBI:82612"/>
        <dbReference type="ChEBI" id="CHEBI:137386"/>
        <dbReference type="ChEBI" id="CHEBI:137387"/>
        <dbReference type="EC" id="2.1.1.63"/>
    </reaction>
</comment>
<evidence type="ECO:0000256" key="5">
    <source>
        <dbReference type="ARBA" id="ARBA00022763"/>
    </source>
</evidence>
<dbReference type="InterPro" id="IPR014048">
    <property type="entry name" value="MethylDNA_cys_MeTrfase_DNA-bd"/>
</dbReference>
<dbReference type="InterPro" id="IPR036217">
    <property type="entry name" value="MethylDNA_cys_MeTrfase_DNAb"/>
</dbReference>
<keyword evidence="3 8" id="KW-0489">Methyltransferase</keyword>
<dbReference type="AlphaFoldDB" id="A0A2Z3HP37"/>
<dbReference type="Pfam" id="PF01035">
    <property type="entry name" value="DNA_binding_1"/>
    <property type="match status" value="1"/>
</dbReference>
<dbReference type="Gene3D" id="1.10.10.10">
    <property type="entry name" value="Winged helix-like DNA-binding domain superfamily/Winged helix DNA-binding domain"/>
    <property type="match status" value="1"/>
</dbReference>
<dbReference type="PANTHER" id="PTHR10815:SF5">
    <property type="entry name" value="METHYLATED-DNA--PROTEIN-CYSTEINE METHYLTRANSFERASE"/>
    <property type="match status" value="1"/>
</dbReference>
<comment type="similarity">
    <text evidence="2 8">Belongs to the MGMT family.</text>
</comment>
<comment type="catalytic activity">
    <reaction evidence="7 8">
        <text>a 6-O-methyl-2'-deoxyguanosine in DNA + L-cysteinyl-[protein] = S-methyl-L-cysteinyl-[protein] + a 2'-deoxyguanosine in DNA</text>
        <dbReference type="Rhea" id="RHEA:24000"/>
        <dbReference type="Rhea" id="RHEA-COMP:10131"/>
        <dbReference type="Rhea" id="RHEA-COMP:10132"/>
        <dbReference type="Rhea" id="RHEA-COMP:11367"/>
        <dbReference type="Rhea" id="RHEA-COMP:11368"/>
        <dbReference type="ChEBI" id="CHEBI:29950"/>
        <dbReference type="ChEBI" id="CHEBI:82612"/>
        <dbReference type="ChEBI" id="CHEBI:85445"/>
        <dbReference type="ChEBI" id="CHEBI:85448"/>
        <dbReference type="EC" id="2.1.1.63"/>
    </reaction>
</comment>
<evidence type="ECO:0000256" key="7">
    <source>
        <dbReference type="ARBA" id="ARBA00049348"/>
    </source>
</evidence>
<comment type="subcellular location">
    <subcellularLocation>
        <location evidence="8">Cytoplasm</location>
    </subcellularLocation>
</comment>
<feature type="active site" description="Nucleophile; methyl group acceptor" evidence="8">
    <location>
        <position position="139"/>
    </location>
</feature>
<dbReference type="InterPro" id="IPR008332">
    <property type="entry name" value="MethylG_MeTrfase_N"/>
</dbReference>
<dbReference type="KEGG" id="phb:HYN04_04345"/>
<reference evidence="12" key="1">
    <citation type="submission" date="2018-05" db="EMBL/GenBank/DDBJ databases">
        <title>Genome sequencing of Phenylobacterium sp. HYN0004.</title>
        <authorList>
            <person name="Yi H."/>
            <person name="Baek C."/>
        </authorList>
    </citation>
    <scope>NUCLEOTIDE SEQUENCE [LARGE SCALE GENOMIC DNA]</scope>
    <source>
        <strain evidence="12">HYN0004</strain>
    </source>
</reference>
<organism evidence="11 12">
    <name type="scientific">Phenylobacterium parvum</name>
    <dbReference type="NCBI Taxonomy" id="2201350"/>
    <lineage>
        <taxon>Bacteria</taxon>
        <taxon>Pseudomonadati</taxon>
        <taxon>Pseudomonadota</taxon>
        <taxon>Alphaproteobacteria</taxon>
        <taxon>Caulobacterales</taxon>
        <taxon>Caulobacteraceae</taxon>
        <taxon>Phenylobacterium</taxon>
    </lineage>
</organism>
<dbReference type="GO" id="GO:0005737">
    <property type="term" value="C:cytoplasm"/>
    <property type="evidence" value="ECO:0007669"/>
    <property type="project" value="UniProtKB-SubCell"/>
</dbReference>
<proteinExistence type="inferred from homology"/>
<dbReference type="Gene3D" id="3.30.160.70">
    <property type="entry name" value="Methylated DNA-protein cysteine methyltransferase domain"/>
    <property type="match status" value="1"/>
</dbReference>
<keyword evidence="12" id="KW-1185">Reference proteome</keyword>
<name>A0A2Z3HP37_9CAUL</name>
<feature type="domain" description="Methylated-DNA-[protein]-cysteine S-methyltransferase DNA binding" evidence="9">
    <location>
        <begin position="88"/>
        <end position="168"/>
    </location>
</feature>
<dbReference type="FunFam" id="1.10.10.10:FF:000214">
    <property type="entry name" value="Methylated-DNA--protein-cysteine methyltransferase"/>
    <property type="match status" value="1"/>
</dbReference>
<dbReference type="InterPro" id="IPR036388">
    <property type="entry name" value="WH-like_DNA-bd_sf"/>
</dbReference>
<dbReference type="InterPro" id="IPR023546">
    <property type="entry name" value="MGMT"/>
</dbReference>
<dbReference type="EC" id="2.1.1.63" evidence="8"/>
<keyword evidence="5 8" id="KW-0227">DNA damage</keyword>
<gene>
    <name evidence="11" type="ORF">HYN04_04345</name>
</gene>
<dbReference type="OrthoDB" id="9802228at2"/>
<dbReference type="SUPFAM" id="SSF46767">
    <property type="entry name" value="Methylated DNA-protein cysteine methyltransferase, C-terminal domain"/>
    <property type="match status" value="1"/>
</dbReference>
<evidence type="ECO:0000313" key="11">
    <source>
        <dbReference type="EMBL" id="AWM77052.1"/>
    </source>
</evidence>
<comment type="function">
    <text evidence="8">Involved in the cellular defense against the biological effects of O6-methylguanine (O6-MeG) and O4-methylthymine (O4-MeT) in DNA. Repairs the methylated nucleobase in DNA by stoichiometrically transferring the methyl group to a cysteine residue in the enzyme. This is a suicide reaction: the enzyme is irreversibly inactivated.</text>
</comment>
<dbReference type="NCBIfam" id="TIGR00589">
    <property type="entry name" value="ogt"/>
    <property type="match status" value="1"/>
</dbReference>
<dbReference type="GO" id="GO:0003908">
    <property type="term" value="F:methylated-DNA-[protein]-cysteine S-methyltransferase activity"/>
    <property type="evidence" value="ECO:0007669"/>
    <property type="project" value="UniProtKB-UniRule"/>
</dbReference>
<dbReference type="PANTHER" id="PTHR10815">
    <property type="entry name" value="METHYLATED-DNA--PROTEIN-CYSTEINE METHYLTRANSFERASE"/>
    <property type="match status" value="1"/>
</dbReference>